<name>A0AAD2H1H1_9AGAR</name>
<keyword evidence="1" id="KW-0472">Membrane</keyword>
<sequence length="310" mass="34453">MRAVSSKPARVQVSSLTFGACAVPLPVVSRSTMSAPGEVLSLVPPRSEWRFRRGKARTVRMKVLALGYPRTGTSSLRKALKILGYDEVYHMESVFENPHDADLWKEVYQTKYEQGKLVSREKFDEILGHCEATTDAPPMMYAEDLIAAYPDAKVILTLRDPTKWWKSFLSTVARVPQNRTLGLAMKLDYSGVRHLGGMAKQMGRQLCGPEATAQGAQARFVAHYDHVRALVPRERLLEFDVKDGWESLCPFLGVPIPDCEYPYSNDSAIFNQRITATGRAALWRVAGDLVVPVLGLLAVGLAAYFSSAKF</sequence>
<keyword evidence="1" id="KW-1133">Transmembrane helix</keyword>
<dbReference type="PANTHER" id="PTHR36978:SF4">
    <property type="entry name" value="P-LOOP CONTAINING NUCLEOSIDE TRIPHOSPHATE HYDROLASE PROTEIN"/>
    <property type="match status" value="1"/>
</dbReference>
<organism evidence="2 3">
    <name type="scientific">Mycena citricolor</name>
    <dbReference type="NCBI Taxonomy" id="2018698"/>
    <lineage>
        <taxon>Eukaryota</taxon>
        <taxon>Fungi</taxon>
        <taxon>Dikarya</taxon>
        <taxon>Basidiomycota</taxon>
        <taxon>Agaricomycotina</taxon>
        <taxon>Agaricomycetes</taxon>
        <taxon>Agaricomycetidae</taxon>
        <taxon>Agaricales</taxon>
        <taxon>Marasmiineae</taxon>
        <taxon>Mycenaceae</taxon>
        <taxon>Mycena</taxon>
    </lineage>
</organism>
<dbReference type="EMBL" id="CAVNYO010000123">
    <property type="protein sequence ID" value="CAK5267486.1"/>
    <property type="molecule type" value="Genomic_DNA"/>
</dbReference>
<dbReference type="InterPro" id="IPR040632">
    <property type="entry name" value="Sulfotransfer_4"/>
</dbReference>
<dbReference type="AlphaFoldDB" id="A0AAD2H1H1"/>
<dbReference type="PANTHER" id="PTHR36978">
    <property type="entry name" value="P-LOOP CONTAINING NUCLEOTIDE TRIPHOSPHATE HYDROLASE"/>
    <property type="match status" value="1"/>
</dbReference>
<evidence type="ECO:0000313" key="3">
    <source>
        <dbReference type="Proteomes" id="UP001295794"/>
    </source>
</evidence>
<dbReference type="InterPro" id="IPR027417">
    <property type="entry name" value="P-loop_NTPase"/>
</dbReference>
<keyword evidence="1" id="KW-0812">Transmembrane</keyword>
<accession>A0AAD2H1H1</accession>
<gene>
    <name evidence="2" type="ORF">MYCIT1_LOCUS10033</name>
</gene>
<proteinExistence type="predicted"/>
<dbReference type="Proteomes" id="UP001295794">
    <property type="component" value="Unassembled WGS sequence"/>
</dbReference>
<dbReference type="SUPFAM" id="SSF52540">
    <property type="entry name" value="P-loop containing nucleoside triphosphate hydrolases"/>
    <property type="match status" value="1"/>
</dbReference>
<dbReference type="Pfam" id="PF17784">
    <property type="entry name" value="Sulfotransfer_4"/>
    <property type="match status" value="1"/>
</dbReference>
<dbReference type="PROSITE" id="PS51257">
    <property type="entry name" value="PROKAR_LIPOPROTEIN"/>
    <property type="match status" value="1"/>
</dbReference>
<protein>
    <submittedName>
        <fullName evidence="2">Uncharacterized protein</fullName>
    </submittedName>
</protein>
<dbReference type="Gene3D" id="3.40.50.300">
    <property type="entry name" value="P-loop containing nucleotide triphosphate hydrolases"/>
    <property type="match status" value="1"/>
</dbReference>
<evidence type="ECO:0000313" key="2">
    <source>
        <dbReference type="EMBL" id="CAK5267486.1"/>
    </source>
</evidence>
<comment type="caution">
    <text evidence="2">The sequence shown here is derived from an EMBL/GenBank/DDBJ whole genome shotgun (WGS) entry which is preliminary data.</text>
</comment>
<reference evidence="2" key="1">
    <citation type="submission" date="2023-11" db="EMBL/GenBank/DDBJ databases">
        <authorList>
            <person name="De Vega J J."/>
            <person name="De Vega J J."/>
        </authorList>
    </citation>
    <scope>NUCLEOTIDE SEQUENCE</scope>
</reference>
<evidence type="ECO:0000256" key="1">
    <source>
        <dbReference type="SAM" id="Phobius"/>
    </source>
</evidence>
<feature type="transmembrane region" description="Helical" evidence="1">
    <location>
        <begin position="281"/>
        <end position="305"/>
    </location>
</feature>
<keyword evidence="3" id="KW-1185">Reference proteome</keyword>